<evidence type="ECO:0000313" key="4">
    <source>
        <dbReference type="EMBL" id="MBE9375397.1"/>
    </source>
</evidence>
<keyword evidence="5" id="KW-1185">Reference proteome</keyword>
<protein>
    <recommendedName>
        <fullName evidence="3">PLL-like beta propeller domain-containing protein</fullName>
    </recommendedName>
</protein>
<accession>A0A929G124</accession>
<sequence>MANEIHNTGDGNRFVQADTVYGGINDYRQVHTRGRRPSSGKRLAMAWVCTIGLLTSSAVAFDQTAWMFLPGAGAEERCLLPSAPVRSDKDAYLTNFARSVSGTVLQNNQTQYGSDRSGWVDIGGRAEAQPVAACDARGRTAVLTTGGGALQINPDVGARVKGESVGPPDRVQGVRDQWRSLGGLSLVGEPTAARDAEGRLVVVVRDSGGSLWETHQHLPGMDHWSELTELPGDPVRDDPVLRADGNGDLHSFALTAHRTVRVDARTDGGRWRPDRIPPPADDGAVLATTPSVIEGGDGCFQLLSATDRGAIAVNSETRCNSGSTAWQGWGIWDRSPRQEPFVAESPIMTKDANGTRVAYVLDEAGSVYETVYLASKNSSPNERWGSWITRSNAPGDGNPPYVTDLLGATLDAGGQLVVHAVDWDGRVMHTHQKGRPENGSARWSSWTQTSGATGLLQVP</sequence>
<dbReference type="Pfam" id="PF26607">
    <property type="entry name" value="DUF8189"/>
    <property type="match status" value="1"/>
</dbReference>
<keyword evidence="2" id="KW-0472">Membrane</keyword>
<dbReference type="AlphaFoldDB" id="A0A929G124"/>
<evidence type="ECO:0000256" key="2">
    <source>
        <dbReference type="SAM" id="Phobius"/>
    </source>
</evidence>
<dbReference type="Proteomes" id="UP000598360">
    <property type="component" value="Unassembled WGS sequence"/>
</dbReference>
<feature type="transmembrane region" description="Helical" evidence="2">
    <location>
        <begin position="43"/>
        <end position="61"/>
    </location>
</feature>
<dbReference type="RefSeq" id="WP_193928848.1">
    <property type="nucleotide sequence ID" value="NZ_JADEYC010000020.1"/>
</dbReference>
<keyword evidence="2" id="KW-0812">Transmembrane</keyword>
<proteinExistence type="predicted"/>
<feature type="compositionally biased region" description="Polar residues" evidence="1">
    <location>
        <begin position="441"/>
        <end position="452"/>
    </location>
</feature>
<evidence type="ECO:0000256" key="1">
    <source>
        <dbReference type="SAM" id="MobiDB-lite"/>
    </source>
</evidence>
<keyword evidence="2" id="KW-1133">Transmembrane helix</keyword>
<dbReference type="EMBL" id="JADEYC010000020">
    <property type="protein sequence ID" value="MBE9375397.1"/>
    <property type="molecule type" value="Genomic_DNA"/>
</dbReference>
<evidence type="ECO:0000313" key="5">
    <source>
        <dbReference type="Proteomes" id="UP000598360"/>
    </source>
</evidence>
<comment type="caution">
    <text evidence="4">The sequence shown here is derived from an EMBL/GenBank/DDBJ whole genome shotgun (WGS) entry which is preliminary data.</text>
</comment>
<dbReference type="SUPFAM" id="SSF89372">
    <property type="entry name" value="Fucose-specific lectin"/>
    <property type="match status" value="2"/>
</dbReference>
<evidence type="ECO:0000259" key="3">
    <source>
        <dbReference type="Pfam" id="PF26607"/>
    </source>
</evidence>
<feature type="domain" description="PLL-like beta propeller" evidence="3">
    <location>
        <begin position="85"/>
        <end position="388"/>
    </location>
</feature>
<organism evidence="4 5">
    <name type="scientific">Saccharopolyspora montiporae</name>
    <dbReference type="NCBI Taxonomy" id="2781240"/>
    <lineage>
        <taxon>Bacteria</taxon>
        <taxon>Bacillati</taxon>
        <taxon>Actinomycetota</taxon>
        <taxon>Actinomycetes</taxon>
        <taxon>Pseudonocardiales</taxon>
        <taxon>Pseudonocardiaceae</taxon>
        <taxon>Saccharopolyspora</taxon>
    </lineage>
</organism>
<feature type="region of interest" description="Disordered" evidence="1">
    <location>
        <begin position="430"/>
        <end position="459"/>
    </location>
</feature>
<name>A0A929G124_9PSEU</name>
<reference evidence="4" key="1">
    <citation type="submission" date="2020-10" db="EMBL/GenBank/DDBJ databases">
        <title>Diversity and distribution of actinomycetes associated with coral in the coast of Hainan.</title>
        <authorList>
            <person name="Li F."/>
        </authorList>
    </citation>
    <scope>NUCLEOTIDE SEQUENCE</scope>
    <source>
        <strain evidence="4">HNM0983</strain>
    </source>
</reference>
<dbReference type="InterPro" id="IPR058502">
    <property type="entry name" value="PLL-like_beta-prop"/>
</dbReference>
<gene>
    <name evidence="4" type="ORF">IQ251_13170</name>
</gene>